<dbReference type="Proteomes" id="UP000629468">
    <property type="component" value="Unassembled WGS sequence"/>
</dbReference>
<keyword evidence="4 7" id="KW-0999">Mitochondrion inner membrane</keyword>
<accession>A0A8H7F3S3</accession>
<evidence type="ECO:0000313" key="8">
    <source>
        <dbReference type="EMBL" id="KAF7776232.1"/>
    </source>
</evidence>
<name>A0A8H7F3S3_AGABI</name>
<gene>
    <name evidence="8" type="ORF">Agabi119p4_4625</name>
</gene>
<keyword evidence="7" id="KW-0809">Transit peptide</keyword>
<dbReference type="GO" id="GO:0005743">
    <property type="term" value="C:mitochondrial inner membrane"/>
    <property type="evidence" value="ECO:0007669"/>
    <property type="project" value="UniProtKB-SubCell"/>
</dbReference>
<evidence type="ECO:0000256" key="7">
    <source>
        <dbReference type="RuleBase" id="RU368123"/>
    </source>
</evidence>
<evidence type="ECO:0000256" key="5">
    <source>
        <dbReference type="ARBA" id="ARBA00023128"/>
    </source>
</evidence>
<comment type="similarity">
    <text evidence="3 7">Belongs to the cytochrome c oxidase VIIc family.</text>
</comment>
<proteinExistence type="inferred from homology"/>
<dbReference type="EMBL" id="JABXXO010000006">
    <property type="protein sequence ID" value="KAF7776232.1"/>
    <property type="molecule type" value="Genomic_DNA"/>
</dbReference>
<dbReference type="SUPFAM" id="SSF81427">
    <property type="entry name" value="Mitochondrial cytochrome c oxidase subunit VIIc (aka VIIIa)"/>
    <property type="match status" value="1"/>
</dbReference>
<dbReference type="InterPro" id="IPR036636">
    <property type="entry name" value="COX7C/Cox8_sf"/>
</dbReference>
<dbReference type="UniPathway" id="UPA00705"/>
<comment type="caution">
    <text evidence="8">The sequence shown here is derived from an EMBL/GenBank/DDBJ whole genome shotgun (WGS) entry which is preliminary data.</text>
</comment>
<keyword evidence="7" id="KW-0812">Transmembrane</keyword>
<evidence type="ECO:0000313" key="9">
    <source>
        <dbReference type="Proteomes" id="UP000629468"/>
    </source>
</evidence>
<comment type="pathway">
    <text evidence="2 7">Energy metabolism; oxidative phosphorylation.</text>
</comment>
<keyword evidence="5 7" id="KW-0496">Mitochondrion</keyword>
<keyword evidence="6 7" id="KW-0472">Membrane</keyword>
<dbReference type="AlphaFoldDB" id="A0A8H7F3S3"/>
<comment type="subunit">
    <text evidence="7">Component of the cytochrome c oxidase (complex IV, CIV), a multisubunit enzyme composed of a catalytic core of 3 subunits and several supernumerary subunits. The complex exists as a monomer or a dimer and forms supercomplexes (SCs) in the inner mitochondrial membrane with ubiquinol-cytochrome c oxidoreductase (cytochrome b-c1 complex, complex III, CIII).</text>
</comment>
<dbReference type="Gene3D" id="4.10.49.10">
    <property type="entry name" value="Cytochrome c oxidase subunit VIIc"/>
    <property type="match status" value="1"/>
</dbReference>
<dbReference type="Pfam" id="PF02935">
    <property type="entry name" value="COX7C"/>
    <property type="match status" value="1"/>
</dbReference>
<dbReference type="GO" id="GO:0006123">
    <property type="term" value="P:mitochondrial electron transport, cytochrome c to oxygen"/>
    <property type="evidence" value="ECO:0007669"/>
    <property type="project" value="UniProtKB-UniRule"/>
</dbReference>
<comment type="subcellular location">
    <subcellularLocation>
        <location evidence="1 7">Mitochondrion inner membrane</location>
        <topology evidence="1 7">Single-pass membrane protein</topology>
    </subcellularLocation>
</comment>
<organism evidence="8 9">
    <name type="scientific">Agaricus bisporus var. burnettii</name>
    <dbReference type="NCBI Taxonomy" id="192524"/>
    <lineage>
        <taxon>Eukaryota</taxon>
        <taxon>Fungi</taxon>
        <taxon>Dikarya</taxon>
        <taxon>Basidiomycota</taxon>
        <taxon>Agaricomycotina</taxon>
        <taxon>Agaricomycetes</taxon>
        <taxon>Agaricomycetidae</taxon>
        <taxon>Agaricales</taxon>
        <taxon>Agaricineae</taxon>
        <taxon>Agaricaceae</taxon>
        <taxon>Agaricus</taxon>
    </lineage>
</organism>
<comment type="function">
    <text evidence="7">Component of the cytochrome c oxidase, the last enzyme in the mitochondrial electron transport chain which drives oxidative phosphorylation. The respiratory chain contains 3 multisubunit complexes succinate dehydrogenase (complex II, CII), ubiquinol-cytochrome c oxidoreductase (cytochrome b-c1 complex, complex III, CIII) and cytochrome c oxidase (complex IV, CIV), that cooperate to transfer electrons derived from NADH and succinate to molecular oxygen, creating an electrochemical gradient over the inner membrane that drives transmembrane transport and the ATP synthase. Cytochrome c oxidase is the component of the respiratory chain that catalyzes the reduction of oxygen to water. Electrons originating from reduced cytochrome c in the intermembrane space (IMS) are transferred via the dinuclear copper A center (CU(A)) of subunit 2 and heme A of subunit 1 to the active site in subunit 1, a binuclear center (BNC) formed by heme A3 and copper B (CU(B)). The BNC reduces molecular oxygen to 2 water molecules using 4 electrons from cytochrome c in the IMS and 4 protons from the mitochondrial matrix.</text>
</comment>
<protein>
    <recommendedName>
        <fullName evidence="7">Cytochrome c oxidase subunit 8, mitochondrial</fullName>
    </recommendedName>
    <alternativeName>
        <fullName evidence="7">Cytochrome c oxidase polypeptide VIII</fullName>
    </alternativeName>
</protein>
<keyword evidence="7" id="KW-1133">Transmembrane helix</keyword>
<dbReference type="GO" id="GO:0045277">
    <property type="term" value="C:respiratory chain complex IV"/>
    <property type="evidence" value="ECO:0007669"/>
    <property type="project" value="UniProtKB-UniRule"/>
</dbReference>
<feature type="transmembrane region" description="Helical" evidence="7">
    <location>
        <begin position="50"/>
        <end position="70"/>
    </location>
</feature>
<evidence type="ECO:0000256" key="1">
    <source>
        <dbReference type="ARBA" id="ARBA00004434"/>
    </source>
</evidence>
<evidence type="ECO:0000256" key="4">
    <source>
        <dbReference type="ARBA" id="ARBA00022792"/>
    </source>
</evidence>
<sequence length="80" mass="8699">MSLPLLARTSARQAITRARSLHTTAPLRDAHAHHDPLPFAFPTKENKGMFGLKLAVFLSVGFSIPFIAAWNQMRKSGAGA</sequence>
<dbReference type="InterPro" id="IPR004202">
    <property type="entry name" value="COX7C/Cox8"/>
</dbReference>
<evidence type="ECO:0000256" key="3">
    <source>
        <dbReference type="ARBA" id="ARBA00010514"/>
    </source>
</evidence>
<evidence type="ECO:0000256" key="6">
    <source>
        <dbReference type="ARBA" id="ARBA00023136"/>
    </source>
</evidence>
<evidence type="ECO:0000256" key="2">
    <source>
        <dbReference type="ARBA" id="ARBA00004673"/>
    </source>
</evidence>
<dbReference type="OMA" id="RSMHGEY"/>
<reference evidence="8 9" key="1">
    <citation type="journal article" name="Sci. Rep.">
        <title>Telomere-to-telomere assembled and centromere annotated genomes of the two main subspecies of the button mushroom Agaricus bisporus reveal especially polymorphic chromosome ends.</title>
        <authorList>
            <person name="Sonnenberg A.S.M."/>
            <person name="Sedaghat-Telgerd N."/>
            <person name="Lavrijssen B."/>
            <person name="Ohm R.A."/>
            <person name="Hendrickx P.M."/>
            <person name="Scholtmeijer K."/>
            <person name="Baars J.J.P."/>
            <person name="van Peer A."/>
        </authorList>
    </citation>
    <scope>NUCLEOTIDE SEQUENCE [LARGE SCALE GENOMIC DNA]</scope>
    <source>
        <strain evidence="8 9">H119_p4</strain>
    </source>
</reference>